<dbReference type="GO" id="GO:0016020">
    <property type="term" value="C:membrane"/>
    <property type="evidence" value="ECO:0007669"/>
    <property type="project" value="InterPro"/>
</dbReference>
<dbReference type="OrthoDB" id="3180815at2"/>
<evidence type="ECO:0000313" key="5">
    <source>
        <dbReference type="Proteomes" id="UP000189933"/>
    </source>
</evidence>
<feature type="transmembrane region" description="Helical" evidence="2">
    <location>
        <begin position="126"/>
        <end position="143"/>
    </location>
</feature>
<feature type="transmembrane region" description="Helical" evidence="2">
    <location>
        <begin position="215"/>
        <end position="237"/>
    </location>
</feature>
<dbReference type="InterPro" id="IPR000620">
    <property type="entry name" value="EamA_dom"/>
</dbReference>
<comment type="similarity">
    <text evidence="1">Belongs to the EamA transporter family.</text>
</comment>
<dbReference type="Pfam" id="PF00892">
    <property type="entry name" value="EamA"/>
    <property type="match status" value="2"/>
</dbReference>
<feature type="transmembrane region" description="Helical" evidence="2">
    <location>
        <begin position="94"/>
        <end position="114"/>
    </location>
</feature>
<evidence type="ECO:0000256" key="2">
    <source>
        <dbReference type="SAM" id="Phobius"/>
    </source>
</evidence>
<dbReference type="EMBL" id="FUXM01000003">
    <property type="protein sequence ID" value="SJZ62791.1"/>
    <property type="molecule type" value="Genomic_DNA"/>
</dbReference>
<dbReference type="PANTHER" id="PTHR22911">
    <property type="entry name" value="ACYL-MALONYL CONDENSING ENZYME-RELATED"/>
    <property type="match status" value="1"/>
</dbReference>
<dbReference type="PANTHER" id="PTHR22911:SF137">
    <property type="entry name" value="SOLUTE CARRIER FAMILY 35 MEMBER G2-RELATED"/>
    <property type="match status" value="1"/>
</dbReference>
<feature type="transmembrane region" description="Helical" evidence="2">
    <location>
        <begin position="184"/>
        <end position="203"/>
    </location>
</feature>
<feature type="domain" description="EamA" evidence="3">
    <location>
        <begin position="152"/>
        <end position="285"/>
    </location>
</feature>
<accession>A0A1T4M7B6</accession>
<feature type="transmembrane region" description="Helical" evidence="2">
    <location>
        <begin position="244"/>
        <end position="264"/>
    </location>
</feature>
<keyword evidence="5" id="KW-1185">Reference proteome</keyword>
<dbReference type="InterPro" id="IPR037185">
    <property type="entry name" value="EmrE-like"/>
</dbReference>
<dbReference type="AlphaFoldDB" id="A0A1T4M7B6"/>
<feature type="transmembrane region" description="Helical" evidence="2">
    <location>
        <begin position="69"/>
        <end position="88"/>
    </location>
</feature>
<sequence length="299" mass="31500">MTKLQASLLALLGGASYGLLPGFAKQAYASGVGTGPLTMTQNLIGAILLWLIALIAARGQSKPDRRQILQLLLTGALPGLTGAFYYWALAMLPASLGIILLFQFTWIGVGLEWLLTREKPGPSRWLALFLLVPGTVLAAGLEGGSSPQFHWLGVMLGFLSALTYTGYLSAAGRVATSVSPWARSAWISTGATITTSIFFSLFLTGDGGGKVGDLLLYGGLMGLFGALLPTVCFAYGVPVIGGGLAGILGAVELPVVLLVSRFFLGEPVGLRQWLGTILMLAGIYIGEKGEHFFKKTLEY</sequence>
<feature type="transmembrane region" description="Helical" evidence="2">
    <location>
        <begin position="39"/>
        <end position="57"/>
    </location>
</feature>
<reference evidence="5" key="1">
    <citation type="submission" date="2017-02" db="EMBL/GenBank/DDBJ databases">
        <authorList>
            <person name="Varghese N."/>
            <person name="Submissions S."/>
        </authorList>
    </citation>
    <scope>NUCLEOTIDE SEQUENCE [LARGE SCALE GENOMIC DNA]</scope>
    <source>
        <strain evidence="5">DSM 16521</strain>
    </source>
</reference>
<dbReference type="SUPFAM" id="SSF103481">
    <property type="entry name" value="Multidrug resistance efflux transporter EmrE"/>
    <property type="match status" value="2"/>
</dbReference>
<proteinExistence type="inferred from homology"/>
<dbReference type="Proteomes" id="UP000189933">
    <property type="component" value="Unassembled WGS sequence"/>
</dbReference>
<keyword evidence="2" id="KW-1133">Transmembrane helix</keyword>
<evidence type="ECO:0000256" key="1">
    <source>
        <dbReference type="ARBA" id="ARBA00007362"/>
    </source>
</evidence>
<dbReference type="RefSeq" id="WP_078664602.1">
    <property type="nucleotide sequence ID" value="NZ_FUXM01000003.1"/>
</dbReference>
<gene>
    <name evidence="4" type="ORF">SAMN02745885_00461</name>
</gene>
<keyword evidence="2" id="KW-0472">Membrane</keyword>
<feature type="transmembrane region" description="Helical" evidence="2">
    <location>
        <begin position="270"/>
        <end position="286"/>
    </location>
</feature>
<name>A0A1T4M7B6_9FIRM</name>
<evidence type="ECO:0000313" key="4">
    <source>
        <dbReference type="EMBL" id="SJZ62791.1"/>
    </source>
</evidence>
<protein>
    <submittedName>
        <fullName evidence="4">Uncharacterized membrane protein</fullName>
    </submittedName>
</protein>
<keyword evidence="2" id="KW-0812">Transmembrane</keyword>
<organism evidence="4 5">
    <name type="scientific">Carboxydocella sporoproducens DSM 16521</name>
    <dbReference type="NCBI Taxonomy" id="1121270"/>
    <lineage>
        <taxon>Bacteria</taxon>
        <taxon>Bacillati</taxon>
        <taxon>Bacillota</taxon>
        <taxon>Clostridia</taxon>
        <taxon>Eubacteriales</taxon>
        <taxon>Clostridiales Family XVI. Incertae Sedis</taxon>
        <taxon>Carboxydocella</taxon>
    </lineage>
</organism>
<feature type="domain" description="EamA" evidence="3">
    <location>
        <begin position="7"/>
        <end position="138"/>
    </location>
</feature>
<feature type="transmembrane region" description="Helical" evidence="2">
    <location>
        <begin position="149"/>
        <end position="172"/>
    </location>
</feature>
<evidence type="ECO:0000259" key="3">
    <source>
        <dbReference type="Pfam" id="PF00892"/>
    </source>
</evidence>